<protein>
    <submittedName>
        <fullName evidence="1">Uncharacterized protein</fullName>
    </submittedName>
</protein>
<proteinExistence type="predicted"/>
<gene>
    <name evidence="1" type="ORF">METZ01_LOCUS255112</name>
</gene>
<feature type="non-terminal residue" evidence="1">
    <location>
        <position position="133"/>
    </location>
</feature>
<reference evidence="1" key="1">
    <citation type="submission" date="2018-05" db="EMBL/GenBank/DDBJ databases">
        <authorList>
            <person name="Lanie J.A."/>
            <person name="Ng W.-L."/>
            <person name="Kazmierczak K.M."/>
            <person name="Andrzejewski T.M."/>
            <person name="Davidsen T.M."/>
            <person name="Wayne K.J."/>
            <person name="Tettelin H."/>
            <person name="Glass J.I."/>
            <person name="Rusch D."/>
            <person name="Podicherti R."/>
            <person name="Tsui H.-C.T."/>
            <person name="Winkler M.E."/>
        </authorList>
    </citation>
    <scope>NUCLEOTIDE SEQUENCE</scope>
</reference>
<accession>A0A382IRS7</accession>
<name>A0A382IRS7_9ZZZZ</name>
<dbReference type="AlphaFoldDB" id="A0A382IRS7"/>
<dbReference type="EMBL" id="UINC01069122">
    <property type="protein sequence ID" value="SVC02258.1"/>
    <property type="molecule type" value="Genomic_DNA"/>
</dbReference>
<evidence type="ECO:0000313" key="1">
    <source>
        <dbReference type="EMBL" id="SVC02258.1"/>
    </source>
</evidence>
<sequence length="133" mass="14927">MATRWMPKVLLYGIFFPLTCLSSEKLQAQSLLSNPDWLERHNPPPLEGVSPPDNLSVYEYQLFQELMEVKPLMVPSTEAVQVQPDISAPRLSREESLTGRFPGPLFIPEQQPKETSGAPLSFAAQDLFISTEP</sequence>
<organism evidence="1">
    <name type="scientific">marine metagenome</name>
    <dbReference type="NCBI Taxonomy" id="408172"/>
    <lineage>
        <taxon>unclassified sequences</taxon>
        <taxon>metagenomes</taxon>
        <taxon>ecological metagenomes</taxon>
    </lineage>
</organism>